<dbReference type="InterPro" id="IPR011250">
    <property type="entry name" value="OMP/PagP_B-barrel"/>
</dbReference>
<evidence type="ECO:0000313" key="2">
    <source>
        <dbReference type="Proteomes" id="UP001058403"/>
    </source>
</evidence>
<sequence>MSQRSGDNLKLALLVGQINKDMVLKDKLVMKKVCMLLLWLFICNIGLVLAQGRRFEFELGANYPIGLQKNGYKENHVGFYLNGIYRFSTNPLSVNLKLGYESYTIVLNNTFNGRSLSLMPAANCHFLRNESVDSYVGLGTGVSIDNIDVGVFNEGYKLHFAVAPQVGIRFINHINVYLQYYVTHKDFSRLVLGVGYVF</sequence>
<gene>
    <name evidence="1" type="ORF">NXW39_09540</name>
</gene>
<organism evidence="1 2">
    <name type="scientific">Bacteroides fragilis</name>
    <dbReference type="NCBI Taxonomy" id="817"/>
    <lineage>
        <taxon>Bacteria</taxon>
        <taxon>Pseudomonadati</taxon>
        <taxon>Bacteroidota</taxon>
        <taxon>Bacteroidia</taxon>
        <taxon>Bacteroidales</taxon>
        <taxon>Bacteroidaceae</taxon>
        <taxon>Bacteroides</taxon>
    </lineage>
</organism>
<dbReference type="EMBL" id="CP103070">
    <property type="protein sequence ID" value="UVO91790.1"/>
    <property type="molecule type" value="Genomic_DNA"/>
</dbReference>
<proteinExistence type="predicted"/>
<evidence type="ECO:0000313" key="1">
    <source>
        <dbReference type="EMBL" id="UVO91790.1"/>
    </source>
</evidence>
<accession>A0A9X9IRR6</accession>
<name>A0A9X9IRR6_BACFG</name>
<reference evidence="1" key="1">
    <citation type="submission" date="2022-08" db="EMBL/GenBank/DDBJ databases">
        <title>Genome Sequencing of Bacteroides fragilis Group Isolates with Nanopore Technology.</title>
        <authorList>
            <person name="Tisza M.J."/>
            <person name="Smith D."/>
            <person name="Dekker J.P."/>
        </authorList>
    </citation>
    <scope>NUCLEOTIDE SEQUENCE</scope>
    <source>
        <strain evidence="1">BFG-49</strain>
    </source>
</reference>
<dbReference type="SUPFAM" id="SSF56925">
    <property type="entry name" value="OMPA-like"/>
    <property type="match status" value="1"/>
</dbReference>
<dbReference type="Proteomes" id="UP001058403">
    <property type="component" value="Chromosome"/>
</dbReference>
<protein>
    <submittedName>
        <fullName evidence="1">Porin family protein</fullName>
    </submittedName>
</protein>
<dbReference type="AlphaFoldDB" id="A0A9X9IRR6"/>